<proteinExistence type="predicted"/>
<evidence type="ECO:0008006" key="3">
    <source>
        <dbReference type="Google" id="ProtNLM"/>
    </source>
</evidence>
<organism evidence="1 2">
    <name type="scientific">Cohnella nanjingensis</name>
    <dbReference type="NCBI Taxonomy" id="1387779"/>
    <lineage>
        <taxon>Bacteria</taxon>
        <taxon>Bacillati</taxon>
        <taxon>Bacillota</taxon>
        <taxon>Bacilli</taxon>
        <taxon>Bacillales</taxon>
        <taxon>Paenibacillaceae</taxon>
        <taxon>Cohnella</taxon>
    </lineage>
</organism>
<evidence type="ECO:0000313" key="1">
    <source>
        <dbReference type="EMBL" id="MBB6673599.1"/>
    </source>
</evidence>
<comment type="caution">
    <text evidence="1">The sequence shown here is derived from an EMBL/GenBank/DDBJ whole genome shotgun (WGS) entry which is preliminary data.</text>
</comment>
<dbReference type="AlphaFoldDB" id="A0A7X0VIE9"/>
<evidence type="ECO:0000313" key="2">
    <source>
        <dbReference type="Proteomes" id="UP000547209"/>
    </source>
</evidence>
<accession>A0A7X0VIE9</accession>
<gene>
    <name evidence="1" type="ORF">H7C19_23240</name>
</gene>
<dbReference type="EMBL" id="JACJVP010000040">
    <property type="protein sequence ID" value="MBB6673599.1"/>
    <property type="molecule type" value="Genomic_DNA"/>
</dbReference>
<sequence length="133" mass="14657">MRNRIRLRMGFGVRIALFLGIVCLLAGCTESGKRDKLAFGEVVLSSEPAAPHAKQDTKLTVTVNNADYAARDAEVQLQINAKSALPKLIDTVKEGDAYTASYSFPSADDYTITVHMSYEDEHFSFAKPLKVEE</sequence>
<reference evidence="1 2" key="1">
    <citation type="submission" date="2020-08" db="EMBL/GenBank/DDBJ databases">
        <title>Cohnella phylogeny.</title>
        <authorList>
            <person name="Dunlap C."/>
        </authorList>
    </citation>
    <scope>NUCLEOTIDE SEQUENCE [LARGE SCALE GENOMIC DNA]</scope>
    <source>
        <strain evidence="1 2">DSM 28246</strain>
    </source>
</reference>
<name>A0A7X0VIE9_9BACL</name>
<dbReference type="Proteomes" id="UP000547209">
    <property type="component" value="Unassembled WGS sequence"/>
</dbReference>
<protein>
    <recommendedName>
        <fullName evidence="3">YtkA-like domain-containing protein</fullName>
    </recommendedName>
</protein>
<dbReference type="RefSeq" id="WP_185671460.1">
    <property type="nucleotide sequence ID" value="NZ_JACJVP010000040.1"/>
</dbReference>
<dbReference type="PROSITE" id="PS51257">
    <property type="entry name" value="PROKAR_LIPOPROTEIN"/>
    <property type="match status" value="1"/>
</dbReference>
<keyword evidence="2" id="KW-1185">Reference proteome</keyword>